<dbReference type="RefSeq" id="WP_191806997.1">
    <property type="nucleotide sequence ID" value="NZ_JACSQD010000002.1"/>
</dbReference>
<accession>A0ABR8UQ00</accession>
<proteinExistence type="predicted"/>
<dbReference type="Proteomes" id="UP000609874">
    <property type="component" value="Unassembled WGS sequence"/>
</dbReference>
<dbReference type="EMBL" id="JACSQD010000002">
    <property type="protein sequence ID" value="MBD7994603.1"/>
    <property type="molecule type" value="Genomic_DNA"/>
</dbReference>
<feature type="transmembrane region" description="Helical" evidence="1">
    <location>
        <begin position="46"/>
        <end position="70"/>
    </location>
</feature>
<keyword evidence="3" id="KW-1185">Reference proteome</keyword>
<reference evidence="2 3" key="1">
    <citation type="submission" date="2020-08" db="EMBL/GenBank/DDBJ databases">
        <title>A Genomic Blueprint of the Chicken Gut Microbiome.</title>
        <authorList>
            <person name="Gilroy R."/>
            <person name="Ravi A."/>
            <person name="Getino M."/>
            <person name="Pursley I."/>
            <person name="Horton D.L."/>
            <person name="Alikhan N.-F."/>
            <person name="Baker D."/>
            <person name="Gharbi K."/>
            <person name="Hall N."/>
            <person name="Watson M."/>
            <person name="Adriaenssens E.M."/>
            <person name="Foster-Nyarko E."/>
            <person name="Jarju S."/>
            <person name="Secka A."/>
            <person name="Antonio M."/>
            <person name="Oren A."/>
            <person name="Chaudhuri R."/>
            <person name="La Ragione R.M."/>
            <person name="Hildebrand F."/>
            <person name="Pallen M.J."/>
        </authorList>
    </citation>
    <scope>NUCLEOTIDE SEQUENCE [LARGE SCALE GENOMIC DNA]</scope>
    <source>
        <strain evidence="2 3">Sa2CUA1</strain>
    </source>
</reference>
<feature type="transmembrane region" description="Helical" evidence="1">
    <location>
        <begin position="82"/>
        <end position="102"/>
    </location>
</feature>
<feature type="transmembrane region" description="Helical" evidence="1">
    <location>
        <begin position="12"/>
        <end position="34"/>
    </location>
</feature>
<evidence type="ECO:0000256" key="1">
    <source>
        <dbReference type="SAM" id="Phobius"/>
    </source>
</evidence>
<gene>
    <name evidence="2" type="ORF">H9639_04760</name>
</gene>
<sequence>MPAPAPSAFSRAFTLVMAAISIPMAIVMPLWITAGRVLFGVEGKLVPIFALTAGPVLAVLMLTAAVKITVHAKARRPFGAPLKTSLLLLGNYLLAAAFGFFVPDFGTPGSGSVFSGLAGEDVLGYSAALANPFGIATLFISVVVLVRAFRDAAAARQDQASAPVLTVP</sequence>
<evidence type="ECO:0000313" key="2">
    <source>
        <dbReference type="EMBL" id="MBD7994603.1"/>
    </source>
</evidence>
<keyword evidence="1" id="KW-1133">Transmembrane helix</keyword>
<evidence type="ECO:0000313" key="3">
    <source>
        <dbReference type="Proteomes" id="UP000609874"/>
    </source>
</evidence>
<keyword evidence="1" id="KW-0812">Transmembrane</keyword>
<comment type="caution">
    <text evidence="2">The sequence shown here is derived from an EMBL/GenBank/DDBJ whole genome shotgun (WGS) entry which is preliminary data.</text>
</comment>
<organism evidence="2 3">
    <name type="scientific">Arthrobacter gallicola</name>
    <dbReference type="NCBI Taxonomy" id="2762225"/>
    <lineage>
        <taxon>Bacteria</taxon>
        <taxon>Bacillati</taxon>
        <taxon>Actinomycetota</taxon>
        <taxon>Actinomycetes</taxon>
        <taxon>Micrococcales</taxon>
        <taxon>Micrococcaceae</taxon>
        <taxon>Arthrobacter</taxon>
    </lineage>
</organism>
<name>A0ABR8UQ00_9MICC</name>
<feature type="transmembrane region" description="Helical" evidence="1">
    <location>
        <begin position="122"/>
        <end position="146"/>
    </location>
</feature>
<protein>
    <submittedName>
        <fullName evidence="2">Uncharacterized protein</fullName>
    </submittedName>
</protein>
<keyword evidence="1" id="KW-0472">Membrane</keyword>